<dbReference type="Pfam" id="PF08665">
    <property type="entry name" value="PglZ"/>
    <property type="match status" value="1"/>
</dbReference>
<evidence type="ECO:0000259" key="3">
    <source>
        <dbReference type="PROSITE" id="PS50110"/>
    </source>
</evidence>
<evidence type="ECO:0000256" key="1">
    <source>
        <dbReference type="ARBA" id="ARBA00022553"/>
    </source>
</evidence>
<reference evidence="5" key="1">
    <citation type="journal article" date="2015" name="MBio">
        <title>Genome-Resolved Metagenomic Analysis Reveals Roles for Candidate Phyla and Other Microbial Community Members in Biogeochemical Transformations in Oil Reservoirs.</title>
        <authorList>
            <person name="Hu P."/>
            <person name="Tom L."/>
            <person name="Singh A."/>
            <person name="Thomas B.C."/>
            <person name="Baker B.J."/>
            <person name="Piceno Y.M."/>
            <person name="Andersen G.L."/>
            <person name="Banfield J.F."/>
        </authorList>
    </citation>
    <scope>NUCLEOTIDE SEQUENCE [LARGE SCALE GENOMIC DNA]</scope>
</reference>
<dbReference type="InterPro" id="IPR001789">
    <property type="entry name" value="Sig_transdc_resp-reg_receiver"/>
</dbReference>
<evidence type="ECO:0000313" key="4">
    <source>
        <dbReference type="EMBL" id="KUK87049.1"/>
    </source>
</evidence>
<gene>
    <name evidence="4" type="ORF">XE03_0999</name>
</gene>
<dbReference type="EMBL" id="LGGX01000008">
    <property type="protein sequence ID" value="KUK87049.1"/>
    <property type="molecule type" value="Genomic_DNA"/>
</dbReference>
<sequence>MKKRILWIDDQIDNLQSLILFLQNEGYEVIPSSNGLDGIEKVKNEIFDLIILDQYMPGLDGIETLTLLKEYSTNIPVIMVTRSDDRDIIQNAISLKINDYLIKPINAIQLLTTIKRILENKKIISDSIGERYSNFLKKVEKSLNGELSLDSFFELHHISSTMNIILNDFLKKDVISLHEQTKENMNKVFARFISKNYTTLLKDKNLTFSHRLFEHKVFPILKEEKGLTFILIDCFRYDQYLIFNSILSEYFRIKNGHYYSIIPTATPFSRNSIFSGFLPVEIYRIFPERWDFEDNFSQNQHEEEFIKSLAKKNGVDNVHYSKVSTNETLSRYIDNFSNLKNNRLNVLVINIMDIFTHIRSESNILKDMLPDENSLLSFTGIWIKTSKILELIEKSIDLGNKVFITSDHGSIVSKNPIVLNTGKDVSINLKYKFGSSIDPQSKDLLIIEKPEDYGLPVQKPNDKWYITFGNGYFVYSTKLNQYKKEYYNTFQHGGISMEEMILPIGIVEGKYV</sequence>
<dbReference type="Gene3D" id="3.40.50.2300">
    <property type="match status" value="1"/>
</dbReference>
<evidence type="ECO:0000313" key="5">
    <source>
        <dbReference type="Proteomes" id="UP000053467"/>
    </source>
</evidence>
<name>A0A101I233_UNCT6</name>
<dbReference type="CDD" id="cd00156">
    <property type="entry name" value="REC"/>
    <property type="match status" value="1"/>
</dbReference>
<proteinExistence type="predicted"/>
<feature type="modified residue" description="4-aspartylphosphate" evidence="2">
    <location>
        <position position="53"/>
    </location>
</feature>
<dbReference type="Pfam" id="PF00072">
    <property type="entry name" value="Response_reg"/>
    <property type="match status" value="1"/>
</dbReference>
<comment type="caution">
    <text evidence="4">The sequence shown here is derived from an EMBL/GenBank/DDBJ whole genome shotgun (WGS) entry which is preliminary data.</text>
</comment>
<dbReference type="SUPFAM" id="SSF52172">
    <property type="entry name" value="CheY-like"/>
    <property type="match status" value="1"/>
</dbReference>
<dbReference type="AlphaFoldDB" id="A0A101I233"/>
<dbReference type="Proteomes" id="UP000053467">
    <property type="component" value="Unassembled WGS sequence"/>
</dbReference>
<keyword evidence="1 2" id="KW-0597">Phosphoprotein</keyword>
<dbReference type="InterPro" id="IPR050595">
    <property type="entry name" value="Bact_response_regulator"/>
</dbReference>
<dbReference type="PATRIC" id="fig|1635277.3.peg.1012"/>
<accession>A0A101I233</accession>
<dbReference type="InterPro" id="IPR011006">
    <property type="entry name" value="CheY-like_superfamily"/>
</dbReference>
<feature type="domain" description="Response regulatory" evidence="3">
    <location>
        <begin position="4"/>
        <end position="118"/>
    </location>
</feature>
<dbReference type="PANTHER" id="PTHR44591">
    <property type="entry name" value="STRESS RESPONSE REGULATOR PROTEIN 1"/>
    <property type="match status" value="1"/>
</dbReference>
<dbReference type="PANTHER" id="PTHR44591:SF3">
    <property type="entry name" value="RESPONSE REGULATORY DOMAIN-CONTAINING PROTEIN"/>
    <property type="match status" value="1"/>
</dbReference>
<protein>
    <recommendedName>
        <fullName evidence="3">Response regulatory domain-containing protein</fullName>
    </recommendedName>
</protein>
<dbReference type="GO" id="GO:0000160">
    <property type="term" value="P:phosphorelay signal transduction system"/>
    <property type="evidence" value="ECO:0007669"/>
    <property type="project" value="InterPro"/>
</dbReference>
<evidence type="ECO:0000256" key="2">
    <source>
        <dbReference type="PROSITE-ProRule" id="PRU00169"/>
    </source>
</evidence>
<dbReference type="SUPFAM" id="SSF53649">
    <property type="entry name" value="Alkaline phosphatase-like"/>
    <property type="match status" value="1"/>
</dbReference>
<organism evidence="4 5">
    <name type="scientific">candidate division TA06 bacterium 34_109</name>
    <dbReference type="NCBI Taxonomy" id="1635277"/>
    <lineage>
        <taxon>Bacteria</taxon>
        <taxon>Bacteria division TA06</taxon>
    </lineage>
</organism>
<dbReference type="InterPro" id="IPR017850">
    <property type="entry name" value="Alkaline_phosphatase_core_sf"/>
</dbReference>
<dbReference type="SMART" id="SM00448">
    <property type="entry name" value="REC"/>
    <property type="match status" value="1"/>
</dbReference>
<dbReference type="PROSITE" id="PS50110">
    <property type="entry name" value="RESPONSE_REGULATORY"/>
    <property type="match status" value="1"/>
</dbReference>